<protein>
    <submittedName>
        <fullName evidence="1">Uncharacterized protein</fullName>
    </submittedName>
</protein>
<organism evidence="1 2">
    <name type="scientific">Enterovibrio nigricans DSM 22720</name>
    <dbReference type="NCBI Taxonomy" id="1121868"/>
    <lineage>
        <taxon>Bacteria</taxon>
        <taxon>Pseudomonadati</taxon>
        <taxon>Pseudomonadota</taxon>
        <taxon>Gammaproteobacteria</taxon>
        <taxon>Vibrionales</taxon>
        <taxon>Vibrionaceae</taxon>
        <taxon>Enterovibrio</taxon>
    </lineage>
</organism>
<keyword evidence="2" id="KW-1185">Reference proteome</keyword>
<accession>A0A1T4UV06</accession>
<sequence>MDKEGNLNTGRILSLRRIEIKDDRWNEAMKAIADSIMVSSTKPYVRFAQRNAEGKIVNIPLDLAAL</sequence>
<reference evidence="2" key="1">
    <citation type="submission" date="2017-02" db="EMBL/GenBank/DDBJ databases">
        <authorList>
            <person name="Varghese N."/>
            <person name="Submissions S."/>
        </authorList>
    </citation>
    <scope>NUCLEOTIDE SEQUENCE [LARGE SCALE GENOMIC DNA]</scope>
    <source>
        <strain evidence="2">DSM 22720</strain>
    </source>
</reference>
<name>A0A1T4UV06_9GAMM</name>
<dbReference type="Proteomes" id="UP000190162">
    <property type="component" value="Unassembled WGS sequence"/>
</dbReference>
<gene>
    <name evidence="1" type="ORF">SAMN02745132_02577</name>
</gene>
<dbReference type="Pfam" id="PF11363">
    <property type="entry name" value="DUF3164"/>
    <property type="match status" value="1"/>
</dbReference>
<evidence type="ECO:0000313" key="2">
    <source>
        <dbReference type="Proteomes" id="UP000190162"/>
    </source>
</evidence>
<dbReference type="AlphaFoldDB" id="A0A1T4UV06"/>
<proteinExistence type="predicted"/>
<evidence type="ECO:0000313" key="1">
    <source>
        <dbReference type="EMBL" id="SKA56533.1"/>
    </source>
</evidence>
<dbReference type="EMBL" id="FUXU01000032">
    <property type="protein sequence ID" value="SKA56533.1"/>
    <property type="molecule type" value="Genomic_DNA"/>
</dbReference>
<dbReference type="InterPro" id="IPR021505">
    <property type="entry name" value="Phage_B3_Orf6"/>
</dbReference>